<dbReference type="PANTHER" id="PTHR11046:SF0">
    <property type="entry name" value="OLIGORIBONUCLEASE, MITOCHONDRIAL"/>
    <property type="match status" value="1"/>
</dbReference>
<evidence type="ECO:0000259" key="5">
    <source>
        <dbReference type="SMART" id="SM00479"/>
    </source>
</evidence>
<dbReference type="FunFam" id="3.30.420.10:FF:000003">
    <property type="entry name" value="Oligoribonuclease"/>
    <property type="match status" value="1"/>
</dbReference>
<dbReference type="GO" id="GO:0005739">
    <property type="term" value="C:mitochondrion"/>
    <property type="evidence" value="ECO:0007669"/>
    <property type="project" value="TreeGrafter"/>
</dbReference>
<keyword evidence="3" id="KW-0378">Hydrolase</keyword>
<evidence type="ECO:0000256" key="3">
    <source>
        <dbReference type="ARBA" id="ARBA00022801"/>
    </source>
</evidence>
<dbReference type="Proteomes" id="UP000298030">
    <property type="component" value="Unassembled WGS sequence"/>
</dbReference>
<reference evidence="6 7" key="1">
    <citation type="journal article" date="2019" name="Nat. Ecol. Evol.">
        <title>Megaphylogeny resolves global patterns of mushroom evolution.</title>
        <authorList>
            <person name="Varga T."/>
            <person name="Krizsan K."/>
            <person name="Foldi C."/>
            <person name="Dima B."/>
            <person name="Sanchez-Garcia M."/>
            <person name="Sanchez-Ramirez S."/>
            <person name="Szollosi G.J."/>
            <person name="Szarkandi J.G."/>
            <person name="Papp V."/>
            <person name="Albert L."/>
            <person name="Andreopoulos W."/>
            <person name="Angelini C."/>
            <person name="Antonin V."/>
            <person name="Barry K.W."/>
            <person name="Bougher N.L."/>
            <person name="Buchanan P."/>
            <person name="Buyck B."/>
            <person name="Bense V."/>
            <person name="Catcheside P."/>
            <person name="Chovatia M."/>
            <person name="Cooper J."/>
            <person name="Damon W."/>
            <person name="Desjardin D."/>
            <person name="Finy P."/>
            <person name="Geml J."/>
            <person name="Haridas S."/>
            <person name="Hughes K."/>
            <person name="Justo A."/>
            <person name="Karasinski D."/>
            <person name="Kautmanova I."/>
            <person name="Kiss B."/>
            <person name="Kocsube S."/>
            <person name="Kotiranta H."/>
            <person name="LaButti K.M."/>
            <person name="Lechner B.E."/>
            <person name="Liimatainen K."/>
            <person name="Lipzen A."/>
            <person name="Lukacs Z."/>
            <person name="Mihaltcheva S."/>
            <person name="Morgado L.N."/>
            <person name="Niskanen T."/>
            <person name="Noordeloos M.E."/>
            <person name="Ohm R.A."/>
            <person name="Ortiz-Santana B."/>
            <person name="Ovrebo C."/>
            <person name="Racz N."/>
            <person name="Riley R."/>
            <person name="Savchenko A."/>
            <person name="Shiryaev A."/>
            <person name="Soop K."/>
            <person name="Spirin V."/>
            <person name="Szebenyi C."/>
            <person name="Tomsovsky M."/>
            <person name="Tulloss R.E."/>
            <person name="Uehling J."/>
            <person name="Grigoriev I.V."/>
            <person name="Vagvolgyi C."/>
            <person name="Papp T."/>
            <person name="Martin F.M."/>
            <person name="Miettinen O."/>
            <person name="Hibbett D.S."/>
            <person name="Nagy L.G."/>
        </authorList>
    </citation>
    <scope>NUCLEOTIDE SEQUENCE [LARGE SCALE GENOMIC DNA]</scope>
    <source>
        <strain evidence="6 7">FP101781</strain>
    </source>
</reference>
<dbReference type="OrthoDB" id="270189at2759"/>
<dbReference type="Gene3D" id="3.30.420.10">
    <property type="entry name" value="Ribonuclease H-like superfamily/Ribonuclease H"/>
    <property type="match status" value="1"/>
</dbReference>
<sequence>MPDVKPLDFKAGPMVWIDLEMTGLVPSKDKILEIAVLITDGNLEVVDEGVEYIVHAEKSVLDGMDEWCTNQHGKTGLTTACLESSNSTEFVAQSVLEYIKNWIPEPRTAVLAGSSVHVDKTFLAVEMPRIVDHLHYRIVDVSSVKELVRRWYPSDKQSPKSAEISHRALDDIQASIRELKWYREHIFVPPPSDSEKQ</sequence>
<dbReference type="InterPro" id="IPR036397">
    <property type="entry name" value="RNaseH_sf"/>
</dbReference>
<dbReference type="InterPro" id="IPR013520">
    <property type="entry name" value="Ribonucl_H"/>
</dbReference>
<evidence type="ECO:0000256" key="1">
    <source>
        <dbReference type="ARBA" id="ARBA00009921"/>
    </source>
</evidence>
<proteinExistence type="inferred from homology"/>
<dbReference type="InterPro" id="IPR012337">
    <property type="entry name" value="RNaseH-like_sf"/>
</dbReference>
<comment type="caution">
    <text evidence="6">The sequence shown here is derived from an EMBL/GenBank/DDBJ whole genome shotgun (WGS) entry which is preliminary data.</text>
</comment>
<evidence type="ECO:0000256" key="2">
    <source>
        <dbReference type="ARBA" id="ARBA00022722"/>
    </source>
</evidence>
<feature type="domain" description="Exonuclease" evidence="5">
    <location>
        <begin position="13"/>
        <end position="188"/>
    </location>
</feature>
<gene>
    <name evidence="6" type="ORF">FA13DRAFT_1786205</name>
</gene>
<dbReference type="Pfam" id="PF00929">
    <property type="entry name" value="RNase_T"/>
    <property type="match status" value="1"/>
</dbReference>
<organism evidence="6 7">
    <name type="scientific">Coprinellus micaceus</name>
    <name type="common">Glistening ink-cap mushroom</name>
    <name type="synonym">Coprinus micaceus</name>
    <dbReference type="NCBI Taxonomy" id="71717"/>
    <lineage>
        <taxon>Eukaryota</taxon>
        <taxon>Fungi</taxon>
        <taxon>Dikarya</taxon>
        <taxon>Basidiomycota</taxon>
        <taxon>Agaricomycotina</taxon>
        <taxon>Agaricomycetes</taxon>
        <taxon>Agaricomycetidae</taxon>
        <taxon>Agaricales</taxon>
        <taxon>Agaricineae</taxon>
        <taxon>Psathyrellaceae</taxon>
        <taxon>Coprinellus</taxon>
    </lineage>
</organism>
<dbReference type="GO" id="GO:0000175">
    <property type="term" value="F:3'-5'-RNA exonuclease activity"/>
    <property type="evidence" value="ECO:0007669"/>
    <property type="project" value="InterPro"/>
</dbReference>
<dbReference type="NCBIfam" id="NF003765">
    <property type="entry name" value="PRK05359.1"/>
    <property type="match status" value="1"/>
</dbReference>
<dbReference type="EMBL" id="QPFP01000003">
    <property type="protein sequence ID" value="TEB38423.1"/>
    <property type="molecule type" value="Genomic_DNA"/>
</dbReference>
<dbReference type="GO" id="GO:0003676">
    <property type="term" value="F:nucleic acid binding"/>
    <property type="evidence" value="ECO:0007669"/>
    <property type="project" value="InterPro"/>
</dbReference>
<dbReference type="InterPro" id="IPR022894">
    <property type="entry name" value="Oligoribonuclease"/>
</dbReference>
<dbReference type="STRING" id="71717.A0A4Y7TW88"/>
<dbReference type="SMART" id="SM00479">
    <property type="entry name" value="EXOIII"/>
    <property type="match status" value="1"/>
</dbReference>
<accession>A0A4Y7TW88</accession>
<keyword evidence="4" id="KW-0269">Exonuclease</keyword>
<keyword evidence="2" id="KW-0540">Nuclease</keyword>
<evidence type="ECO:0000256" key="4">
    <source>
        <dbReference type="ARBA" id="ARBA00022839"/>
    </source>
</evidence>
<evidence type="ECO:0000313" key="7">
    <source>
        <dbReference type="Proteomes" id="UP000298030"/>
    </source>
</evidence>
<keyword evidence="7" id="KW-1185">Reference proteome</keyword>
<dbReference type="AlphaFoldDB" id="A0A4Y7TW88"/>
<dbReference type="SUPFAM" id="SSF53098">
    <property type="entry name" value="Ribonuclease H-like"/>
    <property type="match status" value="1"/>
</dbReference>
<comment type="similarity">
    <text evidence="1">Belongs to the oligoribonuclease family.</text>
</comment>
<dbReference type="CDD" id="cd06135">
    <property type="entry name" value="Orn"/>
    <property type="match status" value="1"/>
</dbReference>
<evidence type="ECO:0000313" key="6">
    <source>
        <dbReference type="EMBL" id="TEB38423.1"/>
    </source>
</evidence>
<dbReference type="PANTHER" id="PTHR11046">
    <property type="entry name" value="OLIGORIBONUCLEASE, MITOCHONDRIAL"/>
    <property type="match status" value="1"/>
</dbReference>
<protein>
    <submittedName>
        <fullName evidence="6">Ribonuclease H-like protein</fullName>
    </submittedName>
</protein>
<name>A0A4Y7TW88_COPMI</name>